<dbReference type="AlphaFoldDB" id="A0A0M6YC12"/>
<keyword evidence="2" id="KW-1185">Reference proteome</keyword>
<protein>
    <submittedName>
        <fullName evidence="1">Uncharacterized protein</fullName>
    </submittedName>
</protein>
<sequence length="86" mass="9416">MIDEQNAIGSMILTAANTAGAKLDMELCRALYEKDPDRLLELVSDWLETNGLQPSEDFKVPAYLDAVLTRANFTVASGSKLRVLVS</sequence>
<dbReference type="OrthoDB" id="7679385at2"/>
<proteinExistence type="predicted"/>
<reference evidence="2" key="1">
    <citation type="submission" date="2015-07" db="EMBL/GenBank/DDBJ databases">
        <authorList>
            <person name="Rodrigo-Torres Lidia"/>
            <person name="Arahal R.David."/>
        </authorList>
    </citation>
    <scope>NUCLEOTIDE SEQUENCE [LARGE SCALE GENOMIC DNA]</scope>
    <source>
        <strain evidence="2">CECT 4801</strain>
    </source>
</reference>
<name>A0A0M6YC12_9HYPH</name>
<organism evidence="1 2">
    <name type="scientific">Roseibium aggregatum</name>
    <dbReference type="NCBI Taxonomy" id="187304"/>
    <lineage>
        <taxon>Bacteria</taxon>
        <taxon>Pseudomonadati</taxon>
        <taxon>Pseudomonadota</taxon>
        <taxon>Alphaproteobacteria</taxon>
        <taxon>Hyphomicrobiales</taxon>
        <taxon>Stappiaceae</taxon>
        <taxon>Roseibium</taxon>
    </lineage>
</organism>
<evidence type="ECO:0000313" key="2">
    <source>
        <dbReference type="Proteomes" id="UP000048926"/>
    </source>
</evidence>
<evidence type="ECO:0000313" key="1">
    <source>
        <dbReference type="EMBL" id="CTQ46541.1"/>
    </source>
</evidence>
<dbReference type="EMBL" id="CXST01000003">
    <property type="protein sequence ID" value="CTQ46541.1"/>
    <property type="molecule type" value="Genomic_DNA"/>
</dbReference>
<accession>A0A0M6YC12</accession>
<gene>
    <name evidence="1" type="ORF">LAL4801_05000</name>
</gene>
<dbReference type="RefSeq" id="WP_023002373.1">
    <property type="nucleotide sequence ID" value="NZ_CP045627.1"/>
</dbReference>
<dbReference type="Proteomes" id="UP000048926">
    <property type="component" value="Unassembled WGS sequence"/>
</dbReference>
<dbReference type="STRING" id="187304.B0E33_11895"/>